<keyword evidence="3" id="KW-1185">Reference proteome</keyword>
<dbReference type="Proteomes" id="UP000011750">
    <property type="component" value="Chromosome A07"/>
</dbReference>
<dbReference type="GO" id="GO:0000976">
    <property type="term" value="F:transcription cis-regulatory region binding"/>
    <property type="evidence" value="ECO:0000318"/>
    <property type="project" value="GO_Central"/>
</dbReference>
<dbReference type="InterPro" id="IPR018872">
    <property type="entry name" value="Zn-cluster-dom"/>
</dbReference>
<evidence type="ECO:0000313" key="2">
    <source>
        <dbReference type="EnsemblPlants" id="Bra014927.1-P"/>
    </source>
</evidence>
<evidence type="ECO:0000313" key="3">
    <source>
        <dbReference type="Proteomes" id="UP000011750"/>
    </source>
</evidence>
<dbReference type="Gramene" id="Bra014927.1">
    <property type="protein sequence ID" value="Bra014927.1-P"/>
    <property type="gene ID" value="Bra014927"/>
</dbReference>
<dbReference type="InParanoid" id="M4DEK5"/>
<dbReference type="STRING" id="51351.M4DEK5"/>
<dbReference type="GO" id="GO:0006355">
    <property type="term" value="P:regulation of DNA-templated transcription"/>
    <property type="evidence" value="ECO:0000318"/>
    <property type="project" value="GO_Central"/>
</dbReference>
<sequence>MSPLRSRSCFLIDVTPRVTRCHQDSCSLTLCQVSGSSGQPLFSSVSVKRRCYIDPIGVTHLCAKKRKSRVKGVIKVPAVVSKMADISANEYLWRKYGQNQSKALLILGFGLPTTMNHYFDGATVSYGGKEMYRCSAVHVLQ</sequence>
<dbReference type="GO" id="GO:0005634">
    <property type="term" value="C:nucleus"/>
    <property type="evidence" value="ECO:0000318"/>
    <property type="project" value="GO_Central"/>
</dbReference>
<organism evidence="2 3">
    <name type="scientific">Brassica campestris</name>
    <name type="common">Field mustard</name>
    <dbReference type="NCBI Taxonomy" id="3711"/>
    <lineage>
        <taxon>Eukaryota</taxon>
        <taxon>Viridiplantae</taxon>
        <taxon>Streptophyta</taxon>
        <taxon>Embryophyta</taxon>
        <taxon>Tracheophyta</taxon>
        <taxon>Spermatophyta</taxon>
        <taxon>Magnoliopsida</taxon>
        <taxon>eudicotyledons</taxon>
        <taxon>Gunneridae</taxon>
        <taxon>Pentapetalae</taxon>
        <taxon>rosids</taxon>
        <taxon>malvids</taxon>
        <taxon>Brassicales</taxon>
        <taxon>Brassicaceae</taxon>
        <taxon>Brassiceae</taxon>
        <taxon>Brassica</taxon>
    </lineage>
</organism>
<reference evidence="2 3" key="1">
    <citation type="journal article" date="2011" name="Nat. Genet.">
        <title>The genome of the mesopolyploid crop species Brassica rapa.</title>
        <authorList>
            <consortium name="Brassica rapa Genome Sequencing Project Consortium"/>
            <person name="Wang X."/>
            <person name="Wang H."/>
            <person name="Wang J."/>
            <person name="Sun R."/>
            <person name="Wu J."/>
            <person name="Liu S."/>
            <person name="Bai Y."/>
            <person name="Mun J.H."/>
            <person name="Bancroft I."/>
            <person name="Cheng F."/>
            <person name="Huang S."/>
            <person name="Li X."/>
            <person name="Hua W."/>
            <person name="Wang J."/>
            <person name="Wang X."/>
            <person name="Freeling M."/>
            <person name="Pires J.C."/>
            <person name="Paterson A.H."/>
            <person name="Chalhoub B."/>
            <person name="Wang B."/>
            <person name="Hayward A."/>
            <person name="Sharpe A.G."/>
            <person name="Park B.S."/>
            <person name="Weisshaar B."/>
            <person name="Liu B."/>
            <person name="Li B."/>
            <person name="Liu B."/>
            <person name="Tong C."/>
            <person name="Song C."/>
            <person name="Duran C."/>
            <person name="Peng C."/>
            <person name="Geng C."/>
            <person name="Koh C."/>
            <person name="Lin C."/>
            <person name="Edwards D."/>
            <person name="Mu D."/>
            <person name="Shen D."/>
            <person name="Soumpourou E."/>
            <person name="Li F."/>
            <person name="Fraser F."/>
            <person name="Conant G."/>
            <person name="Lassalle G."/>
            <person name="King G.J."/>
            <person name="Bonnema G."/>
            <person name="Tang H."/>
            <person name="Wang H."/>
            <person name="Belcram H."/>
            <person name="Zhou H."/>
            <person name="Hirakawa H."/>
            <person name="Abe H."/>
            <person name="Guo H."/>
            <person name="Wang H."/>
            <person name="Jin H."/>
            <person name="Parkin I.A."/>
            <person name="Batley J."/>
            <person name="Kim J.S."/>
            <person name="Just J."/>
            <person name="Li J."/>
            <person name="Xu J."/>
            <person name="Deng J."/>
            <person name="Kim J.A."/>
            <person name="Li J."/>
            <person name="Yu J."/>
            <person name="Meng J."/>
            <person name="Wang J."/>
            <person name="Min J."/>
            <person name="Poulain J."/>
            <person name="Wang J."/>
            <person name="Hatakeyama K."/>
            <person name="Wu K."/>
            <person name="Wang L."/>
            <person name="Fang L."/>
            <person name="Trick M."/>
            <person name="Links M.G."/>
            <person name="Zhao M."/>
            <person name="Jin M."/>
            <person name="Ramchiary N."/>
            <person name="Drou N."/>
            <person name="Berkman P.J."/>
            <person name="Cai Q."/>
            <person name="Huang Q."/>
            <person name="Li R."/>
            <person name="Tabata S."/>
            <person name="Cheng S."/>
            <person name="Zhang S."/>
            <person name="Zhang S."/>
            <person name="Huang S."/>
            <person name="Sato S."/>
            <person name="Sun S."/>
            <person name="Kwon S.J."/>
            <person name="Choi S.R."/>
            <person name="Lee T.H."/>
            <person name="Fan W."/>
            <person name="Zhao X."/>
            <person name="Tan X."/>
            <person name="Xu X."/>
            <person name="Wang Y."/>
            <person name="Qiu Y."/>
            <person name="Yin Y."/>
            <person name="Li Y."/>
            <person name="Du Y."/>
            <person name="Liao Y."/>
            <person name="Lim Y."/>
            <person name="Narusaka Y."/>
            <person name="Wang Y."/>
            <person name="Wang Z."/>
            <person name="Li Z."/>
            <person name="Wang Z."/>
            <person name="Xiong Z."/>
            <person name="Zhang Z."/>
        </authorList>
    </citation>
    <scope>NUCLEOTIDE SEQUENCE [LARGE SCALE GENOMIC DNA]</scope>
    <source>
        <strain evidence="2 3">cv. Chiifu-401-42</strain>
    </source>
</reference>
<dbReference type="GO" id="GO:0003700">
    <property type="term" value="F:DNA-binding transcription factor activity"/>
    <property type="evidence" value="ECO:0000318"/>
    <property type="project" value="GO_Central"/>
</dbReference>
<reference evidence="2 3" key="2">
    <citation type="journal article" date="2018" name="Hortic Res">
        <title>Improved Brassica rapa reference genome by single-molecule sequencing and chromosome conformation capture technologies.</title>
        <authorList>
            <person name="Zhang L."/>
            <person name="Cai X."/>
            <person name="Wu J."/>
            <person name="Liu M."/>
            <person name="Grob S."/>
            <person name="Cheng F."/>
            <person name="Liang J."/>
            <person name="Cai C."/>
            <person name="Liu Z."/>
            <person name="Liu B."/>
            <person name="Wang F."/>
            <person name="Li S."/>
            <person name="Liu F."/>
            <person name="Li X."/>
            <person name="Cheng L."/>
            <person name="Yang W."/>
            <person name="Li M.H."/>
            <person name="Grossniklaus U."/>
            <person name="Zheng H."/>
            <person name="Wang X."/>
        </authorList>
    </citation>
    <scope>NUCLEOTIDE SEQUENCE [LARGE SCALE GENOMIC DNA]</scope>
    <source>
        <strain evidence="2 3">cv. Chiifu-401-42</strain>
    </source>
</reference>
<proteinExistence type="predicted"/>
<feature type="domain" description="Zn-cluster" evidence="1">
    <location>
        <begin position="62"/>
        <end position="85"/>
    </location>
</feature>
<accession>M4DEK5</accession>
<name>M4DEK5_BRACM</name>
<dbReference type="AlphaFoldDB" id="M4DEK5"/>
<reference evidence="2" key="3">
    <citation type="submission" date="2023-03" db="UniProtKB">
        <authorList>
            <consortium name="EnsemblPlants"/>
        </authorList>
    </citation>
    <scope>IDENTIFICATION</scope>
    <source>
        <strain evidence="2">cv. Chiifu-401-42</strain>
    </source>
</reference>
<dbReference type="Pfam" id="PF10533">
    <property type="entry name" value="Plant_zn_clust"/>
    <property type="match status" value="1"/>
</dbReference>
<evidence type="ECO:0000259" key="1">
    <source>
        <dbReference type="Pfam" id="PF10533"/>
    </source>
</evidence>
<dbReference type="HOGENOM" id="CLU_1828041_0_0_1"/>
<protein>
    <recommendedName>
        <fullName evidence="1">Zn-cluster domain-containing protein</fullName>
    </recommendedName>
</protein>
<dbReference type="EnsemblPlants" id="Bra014927.1">
    <property type="protein sequence ID" value="Bra014927.1-P"/>
    <property type="gene ID" value="Bra014927"/>
</dbReference>